<evidence type="ECO:0000313" key="3">
    <source>
        <dbReference type="Proteomes" id="UP000319103"/>
    </source>
</evidence>
<accession>A0A540W4J1</accession>
<dbReference type="Pfam" id="PF11377">
    <property type="entry name" value="DUF3180"/>
    <property type="match status" value="1"/>
</dbReference>
<reference evidence="2 3" key="1">
    <citation type="submission" date="2019-06" db="EMBL/GenBank/DDBJ databases">
        <title>Description of Kitasatospora acidophila sp. nov. isolated from pine grove soil, and reclassification of Streptomyces novaecaesareae to Kitasatospora novaeceasareae comb. nov.</title>
        <authorList>
            <person name="Kim M.J."/>
        </authorList>
    </citation>
    <scope>NUCLEOTIDE SEQUENCE [LARGE SCALE GENOMIC DNA]</scope>
    <source>
        <strain evidence="2 3">MMS16-CNU292</strain>
    </source>
</reference>
<proteinExistence type="predicted"/>
<gene>
    <name evidence="2" type="ORF">E6W39_18740</name>
</gene>
<keyword evidence="3" id="KW-1185">Reference proteome</keyword>
<keyword evidence="1" id="KW-0472">Membrane</keyword>
<dbReference type="OrthoDB" id="3872471at2"/>
<dbReference type="InterPro" id="IPR021517">
    <property type="entry name" value="DUF3180"/>
</dbReference>
<feature type="transmembrane region" description="Helical" evidence="1">
    <location>
        <begin position="38"/>
        <end position="58"/>
    </location>
</feature>
<feature type="transmembrane region" description="Helical" evidence="1">
    <location>
        <begin position="79"/>
        <end position="101"/>
    </location>
</feature>
<organism evidence="2 3">
    <name type="scientific">Kitasatospora acidiphila</name>
    <dbReference type="NCBI Taxonomy" id="2567942"/>
    <lineage>
        <taxon>Bacteria</taxon>
        <taxon>Bacillati</taxon>
        <taxon>Actinomycetota</taxon>
        <taxon>Actinomycetes</taxon>
        <taxon>Kitasatosporales</taxon>
        <taxon>Streptomycetaceae</taxon>
        <taxon>Kitasatospora</taxon>
    </lineage>
</organism>
<dbReference type="RefSeq" id="WP_141634495.1">
    <property type="nucleotide sequence ID" value="NZ_VIGB01000003.1"/>
</dbReference>
<dbReference type="EMBL" id="VIGB01000003">
    <property type="protein sequence ID" value="TQF03893.1"/>
    <property type="molecule type" value="Genomic_DNA"/>
</dbReference>
<name>A0A540W4J1_9ACTN</name>
<sequence>MKPLRLRLLLAIFVVTTALAWAGAKLWNSLDTLPGTPAAAPVVLAVVAVILLAVAVSLRSRLKAIRDRAPGAKRVDPLLAARAVVLGQASALASAVVSGIYAGLGIELLTLPDFDSHRGPAITAGLAVLAGAAVVAVALWLQHICKLPEDGGNHDRGKGPASSTR</sequence>
<protein>
    <submittedName>
        <fullName evidence="2">DUF3180 domain-containing protein</fullName>
    </submittedName>
</protein>
<evidence type="ECO:0000256" key="1">
    <source>
        <dbReference type="SAM" id="Phobius"/>
    </source>
</evidence>
<feature type="transmembrane region" description="Helical" evidence="1">
    <location>
        <begin position="121"/>
        <end position="141"/>
    </location>
</feature>
<keyword evidence="1" id="KW-0812">Transmembrane</keyword>
<dbReference type="Proteomes" id="UP000319103">
    <property type="component" value="Unassembled WGS sequence"/>
</dbReference>
<keyword evidence="1" id="KW-1133">Transmembrane helix</keyword>
<comment type="caution">
    <text evidence="2">The sequence shown here is derived from an EMBL/GenBank/DDBJ whole genome shotgun (WGS) entry which is preliminary data.</text>
</comment>
<evidence type="ECO:0000313" key="2">
    <source>
        <dbReference type="EMBL" id="TQF03893.1"/>
    </source>
</evidence>
<dbReference type="AlphaFoldDB" id="A0A540W4J1"/>